<protein>
    <submittedName>
        <fullName evidence="1">Uncharacterized protein</fullName>
    </submittedName>
</protein>
<accession>A0ABR2Z3F9</accession>
<evidence type="ECO:0000313" key="2">
    <source>
        <dbReference type="Proteomes" id="UP001491310"/>
    </source>
</evidence>
<dbReference type="EMBL" id="JALJOT010000001">
    <property type="protein sequence ID" value="KAK9918346.1"/>
    <property type="molecule type" value="Genomic_DNA"/>
</dbReference>
<comment type="caution">
    <text evidence="1">The sequence shown here is derived from an EMBL/GenBank/DDBJ whole genome shotgun (WGS) entry which is preliminary data.</text>
</comment>
<evidence type="ECO:0000313" key="1">
    <source>
        <dbReference type="EMBL" id="KAK9918346.1"/>
    </source>
</evidence>
<reference evidence="1 2" key="1">
    <citation type="journal article" date="2024" name="Nat. Commun.">
        <title>Phylogenomics reveals the evolutionary origins of lichenization in chlorophyte algae.</title>
        <authorList>
            <person name="Puginier C."/>
            <person name="Libourel C."/>
            <person name="Otte J."/>
            <person name="Skaloud P."/>
            <person name="Haon M."/>
            <person name="Grisel S."/>
            <person name="Petersen M."/>
            <person name="Berrin J.G."/>
            <person name="Delaux P.M."/>
            <person name="Dal Grande F."/>
            <person name="Keller J."/>
        </authorList>
    </citation>
    <scope>NUCLEOTIDE SEQUENCE [LARGE SCALE GENOMIC DNA]</scope>
    <source>
        <strain evidence="1 2">SAG 216-7</strain>
    </source>
</reference>
<dbReference type="Proteomes" id="UP001491310">
    <property type="component" value="Unassembled WGS sequence"/>
</dbReference>
<keyword evidence="2" id="KW-1185">Reference proteome</keyword>
<organism evidence="1 2">
    <name type="scientific">Coccomyxa subellipsoidea</name>
    <dbReference type="NCBI Taxonomy" id="248742"/>
    <lineage>
        <taxon>Eukaryota</taxon>
        <taxon>Viridiplantae</taxon>
        <taxon>Chlorophyta</taxon>
        <taxon>core chlorophytes</taxon>
        <taxon>Trebouxiophyceae</taxon>
        <taxon>Trebouxiophyceae incertae sedis</taxon>
        <taxon>Coccomyxaceae</taxon>
        <taxon>Coccomyxa</taxon>
    </lineage>
</organism>
<name>A0ABR2Z3F9_9CHLO</name>
<sequence>MGIINGSCWLPYQETIFVTPSFLGLWLTDIPNNGKRSKGYSPAQSMGMRIGREVGLLVCKEVSKLWAAAAA</sequence>
<proteinExistence type="predicted"/>
<gene>
    <name evidence="1" type="ORF">WJX75_003363</name>
</gene>